<feature type="compositionally biased region" description="Low complexity" evidence="1">
    <location>
        <begin position="42"/>
        <end position="52"/>
    </location>
</feature>
<dbReference type="RefSeq" id="WP_123806785.1">
    <property type="nucleotide sequence ID" value="NZ_CABVPR010000007.1"/>
</dbReference>
<evidence type="ECO:0000256" key="1">
    <source>
        <dbReference type="SAM" id="MobiDB-lite"/>
    </source>
</evidence>
<protein>
    <submittedName>
        <fullName evidence="2">Uncharacterized protein</fullName>
    </submittedName>
</protein>
<dbReference type="EMBL" id="CP069484">
    <property type="protein sequence ID" value="QRO80876.1"/>
    <property type="molecule type" value="Genomic_DNA"/>
</dbReference>
<organism evidence="2 3">
    <name type="scientific">Burkholderia dolosa</name>
    <dbReference type="NCBI Taxonomy" id="152500"/>
    <lineage>
        <taxon>Bacteria</taxon>
        <taxon>Pseudomonadati</taxon>
        <taxon>Pseudomonadota</taxon>
        <taxon>Betaproteobacteria</taxon>
        <taxon>Burkholderiales</taxon>
        <taxon>Burkholderiaceae</taxon>
        <taxon>Burkholderia</taxon>
        <taxon>Burkholderia cepacia complex</taxon>
    </lineage>
</organism>
<feature type="region of interest" description="Disordered" evidence="1">
    <location>
        <begin position="40"/>
        <end position="92"/>
    </location>
</feature>
<evidence type="ECO:0000313" key="3">
    <source>
        <dbReference type="Proteomes" id="UP000625568"/>
    </source>
</evidence>
<keyword evidence="3" id="KW-1185">Reference proteome</keyword>
<gene>
    <name evidence="2" type="ORF">I6K02_27525</name>
</gene>
<dbReference type="Proteomes" id="UP000625568">
    <property type="component" value="Chromosome 3"/>
</dbReference>
<proteinExistence type="predicted"/>
<accession>A0A892ID38</accession>
<dbReference type="GeneID" id="93131082"/>
<sequence>MLALRVADLPRQETLCAGQTVRLAYFSFLDRRHVGPVDDRTATPFSTAPASAKQKSSADARRRVLHCGAFASEREKPPNKEDRTTVAAGDPY</sequence>
<feature type="compositionally biased region" description="Basic and acidic residues" evidence="1">
    <location>
        <begin position="72"/>
        <end position="84"/>
    </location>
</feature>
<reference evidence="2 3" key="1">
    <citation type="submission" date="2021-02" db="EMBL/GenBank/DDBJ databases">
        <title>FDA dAtabase for Regulatory Grade micrObial Sequences (FDA-ARGOS): Supporting development and validation of Infectious Disease Dx tests.</title>
        <authorList>
            <person name="Minogue T."/>
            <person name="Wolcott M."/>
            <person name="Wasieloski L."/>
            <person name="Aguilar W."/>
            <person name="Moore D."/>
            <person name="Jaissle J."/>
            <person name="Tallon L."/>
            <person name="Sadzewicz L."/>
            <person name="Zhao X."/>
            <person name="Boylan J."/>
            <person name="Ott S."/>
            <person name="Bowen H."/>
            <person name="Vavikolanu K."/>
            <person name="Mehta A."/>
            <person name="Aluvathingal J."/>
            <person name="Nadendla S."/>
            <person name="Yan Y."/>
            <person name="Sichtig H."/>
        </authorList>
    </citation>
    <scope>NUCLEOTIDE SEQUENCE [LARGE SCALE GENOMIC DNA]</scope>
    <source>
        <strain evidence="2 3">FDAARGOS_1272</strain>
    </source>
</reference>
<dbReference type="AlphaFoldDB" id="A0A892ID38"/>
<name>A0A892ID38_9BURK</name>
<evidence type="ECO:0000313" key="2">
    <source>
        <dbReference type="EMBL" id="QRO80876.1"/>
    </source>
</evidence>